<gene>
    <name evidence="2" type="ORF">HEB94_000680</name>
</gene>
<dbReference type="SUPFAM" id="SSF53597">
    <property type="entry name" value="Dihydrofolate reductase-like"/>
    <property type="match status" value="1"/>
</dbReference>
<evidence type="ECO:0000259" key="1">
    <source>
        <dbReference type="Pfam" id="PF01872"/>
    </source>
</evidence>
<keyword evidence="3" id="KW-1185">Reference proteome</keyword>
<protein>
    <submittedName>
        <fullName evidence="2">Dihydrofolate reductase</fullName>
    </submittedName>
</protein>
<dbReference type="PANTHER" id="PTHR38011:SF11">
    <property type="entry name" value="2,5-DIAMINO-6-RIBOSYLAMINO-4(3H)-PYRIMIDINONE 5'-PHOSPHATE REDUCTASE"/>
    <property type="match status" value="1"/>
</dbReference>
<dbReference type="InterPro" id="IPR002734">
    <property type="entry name" value="RibDG_C"/>
</dbReference>
<dbReference type="Proteomes" id="UP000638648">
    <property type="component" value="Unassembled WGS sequence"/>
</dbReference>
<dbReference type="GO" id="GO:0008703">
    <property type="term" value="F:5-amino-6-(5-phosphoribosylamino)uracil reductase activity"/>
    <property type="evidence" value="ECO:0007669"/>
    <property type="project" value="InterPro"/>
</dbReference>
<comment type="caution">
    <text evidence="2">The sequence shown here is derived from an EMBL/GenBank/DDBJ whole genome shotgun (WGS) entry which is preliminary data.</text>
</comment>
<dbReference type="Pfam" id="PF01872">
    <property type="entry name" value="RibD_C"/>
    <property type="match status" value="1"/>
</dbReference>
<organism evidence="2 3">
    <name type="scientific">Actinopolymorpha pittospori</name>
    <dbReference type="NCBI Taxonomy" id="648752"/>
    <lineage>
        <taxon>Bacteria</taxon>
        <taxon>Bacillati</taxon>
        <taxon>Actinomycetota</taxon>
        <taxon>Actinomycetes</taxon>
        <taxon>Propionibacteriales</taxon>
        <taxon>Actinopolymorphaceae</taxon>
        <taxon>Actinopolymorpha</taxon>
    </lineage>
</organism>
<dbReference type="AlphaFoldDB" id="A0A927MPK7"/>
<accession>A0A927MPK7</accession>
<reference evidence="2" key="1">
    <citation type="submission" date="2020-10" db="EMBL/GenBank/DDBJ databases">
        <title>Sequencing the genomes of 1000 actinobacteria strains.</title>
        <authorList>
            <person name="Klenk H.-P."/>
        </authorList>
    </citation>
    <scope>NUCLEOTIDE SEQUENCE</scope>
    <source>
        <strain evidence="2">DSM 45354</strain>
    </source>
</reference>
<dbReference type="InterPro" id="IPR024072">
    <property type="entry name" value="DHFR-like_dom_sf"/>
</dbReference>
<name>A0A927MPK7_9ACTN</name>
<evidence type="ECO:0000313" key="2">
    <source>
        <dbReference type="EMBL" id="MBE1603832.1"/>
    </source>
</evidence>
<dbReference type="GO" id="GO:0009231">
    <property type="term" value="P:riboflavin biosynthetic process"/>
    <property type="evidence" value="ECO:0007669"/>
    <property type="project" value="InterPro"/>
</dbReference>
<dbReference type="RefSeq" id="WP_202896082.1">
    <property type="nucleotide sequence ID" value="NZ_BAABJL010000241.1"/>
</dbReference>
<evidence type="ECO:0000313" key="3">
    <source>
        <dbReference type="Proteomes" id="UP000638648"/>
    </source>
</evidence>
<dbReference type="Gene3D" id="3.40.430.10">
    <property type="entry name" value="Dihydrofolate Reductase, subunit A"/>
    <property type="match status" value="1"/>
</dbReference>
<proteinExistence type="predicted"/>
<feature type="domain" description="Bacterial bifunctional deaminase-reductase C-terminal" evidence="1">
    <location>
        <begin position="27"/>
        <end position="127"/>
    </location>
</feature>
<sequence length="142" mass="15227">MGAATYECVLRDSQLLKHPEKWQEAHSERPVWVFTHRELPKVPGADITFVSGDVRPVHHAMVDAARGGNILIAGGGALATSFAGAGLLDEMFIGVVPVMLAKGKPLFTGHLPSSRLTLSKVEQVGQVAYLTYRLQGSEPPAV</sequence>
<dbReference type="InterPro" id="IPR050765">
    <property type="entry name" value="Riboflavin_Biosynth_HTPR"/>
</dbReference>
<dbReference type="EMBL" id="JADBEM010000001">
    <property type="protein sequence ID" value="MBE1603832.1"/>
    <property type="molecule type" value="Genomic_DNA"/>
</dbReference>
<dbReference type="PANTHER" id="PTHR38011">
    <property type="entry name" value="DIHYDROFOLATE REDUCTASE FAMILY PROTEIN (AFU_ORTHOLOGUE AFUA_8G06820)"/>
    <property type="match status" value="1"/>
</dbReference>